<evidence type="ECO:0000313" key="10">
    <source>
        <dbReference type="Proteomes" id="UP000635902"/>
    </source>
</evidence>
<evidence type="ECO:0000256" key="3">
    <source>
        <dbReference type="ARBA" id="ARBA00012856"/>
    </source>
</evidence>
<dbReference type="PROSITE" id="PS00075">
    <property type="entry name" value="DHFR_1"/>
    <property type="match status" value="1"/>
</dbReference>
<dbReference type="CDD" id="cd00209">
    <property type="entry name" value="DHFR"/>
    <property type="match status" value="1"/>
</dbReference>
<evidence type="ECO:0000256" key="7">
    <source>
        <dbReference type="RuleBase" id="RU004474"/>
    </source>
</evidence>
<dbReference type="PANTHER" id="PTHR48069:SF3">
    <property type="entry name" value="DIHYDROFOLATE REDUCTASE"/>
    <property type="match status" value="1"/>
</dbReference>
<dbReference type="PANTHER" id="PTHR48069">
    <property type="entry name" value="DIHYDROFOLATE REDUCTASE"/>
    <property type="match status" value="1"/>
</dbReference>
<protein>
    <recommendedName>
        <fullName evidence="3">dihydrofolate reductase</fullName>
        <ecNumber evidence="3">1.5.1.3</ecNumber>
    </recommendedName>
</protein>
<proteinExistence type="inferred from homology"/>
<keyword evidence="10" id="KW-1185">Reference proteome</keyword>
<dbReference type="Proteomes" id="UP000635902">
    <property type="component" value="Unassembled WGS sequence"/>
</dbReference>
<dbReference type="Pfam" id="PF00186">
    <property type="entry name" value="DHFR_1"/>
    <property type="match status" value="1"/>
</dbReference>
<dbReference type="EC" id="1.5.1.3" evidence="3"/>
<dbReference type="InterPro" id="IPR024072">
    <property type="entry name" value="DHFR-like_dom_sf"/>
</dbReference>
<dbReference type="Gene3D" id="3.40.430.10">
    <property type="entry name" value="Dihydrofolate Reductase, subunit A"/>
    <property type="match status" value="1"/>
</dbReference>
<dbReference type="PRINTS" id="PR00070">
    <property type="entry name" value="DHFR"/>
</dbReference>
<comment type="similarity">
    <text evidence="2 7">Belongs to the dihydrofolate reductase family.</text>
</comment>
<dbReference type="RefSeq" id="WP_194556912.1">
    <property type="nucleotide sequence ID" value="NZ_JADKMY010000002.1"/>
</dbReference>
<dbReference type="PROSITE" id="PS51330">
    <property type="entry name" value="DHFR_2"/>
    <property type="match status" value="1"/>
</dbReference>
<reference evidence="9 10" key="1">
    <citation type="submission" date="2020-10" db="EMBL/GenBank/DDBJ databases">
        <title>Novel species in genus Corynebacterium.</title>
        <authorList>
            <person name="Zhang G."/>
        </authorList>
    </citation>
    <scope>NUCLEOTIDE SEQUENCE [LARGE SCALE GENOMIC DNA]</scope>
    <source>
        <strain evidence="9 10">DSM 45110</strain>
    </source>
</reference>
<evidence type="ECO:0000256" key="1">
    <source>
        <dbReference type="ARBA" id="ARBA00004903"/>
    </source>
</evidence>
<feature type="domain" description="DHFR" evidence="8">
    <location>
        <begin position="22"/>
        <end position="201"/>
    </location>
</feature>
<dbReference type="InterPro" id="IPR017925">
    <property type="entry name" value="DHFR_CS"/>
</dbReference>
<evidence type="ECO:0000256" key="6">
    <source>
        <dbReference type="ARBA" id="ARBA00023002"/>
    </source>
</evidence>
<organism evidence="9 10">
    <name type="scientific">Corynebacterium suicordis DSM 45110</name>
    <dbReference type="NCBI Taxonomy" id="1121369"/>
    <lineage>
        <taxon>Bacteria</taxon>
        <taxon>Bacillati</taxon>
        <taxon>Actinomycetota</taxon>
        <taxon>Actinomycetes</taxon>
        <taxon>Mycobacteriales</taxon>
        <taxon>Corynebacteriaceae</taxon>
        <taxon>Corynebacterium</taxon>
    </lineage>
</organism>
<dbReference type="InterPro" id="IPR012259">
    <property type="entry name" value="DHFR"/>
</dbReference>
<evidence type="ECO:0000313" key="9">
    <source>
        <dbReference type="EMBL" id="MBF4554046.1"/>
    </source>
</evidence>
<evidence type="ECO:0000256" key="4">
    <source>
        <dbReference type="ARBA" id="ARBA00022563"/>
    </source>
</evidence>
<dbReference type="EMBL" id="JADKMY010000002">
    <property type="protein sequence ID" value="MBF4554046.1"/>
    <property type="molecule type" value="Genomic_DNA"/>
</dbReference>
<comment type="caution">
    <text evidence="9">The sequence shown here is derived from an EMBL/GenBank/DDBJ whole genome shotgun (WGS) entry which is preliminary data.</text>
</comment>
<accession>A0ABR9ZKT6</accession>
<keyword evidence="6" id="KW-0560">Oxidoreductase</keyword>
<gene>
    <name evidence="9" type="ORF">IRY30_08175</name>
</gene>
<evidence type="ECO:0000256" key="2">
    <source>
        <dbReference type="ARBA" id="ARBA00009539"/>
    </source>
</evidence>
<dbReference type="SUPFAM" id="SSF53597">
    <property type="entry name" value="Dihydrofolate reductase-like"/>
    <property type="match status" value="1"/>
</dbReference>
<keyword evidence="4" id="KW-0554">One-carbon metabolism</keyword>
<evidence type="ECO:0000256" key="5">
    <source>
        <dbReference type="ARBA" id="ARBA00022857"/>
    </source>
</evidence>
<sequence>MAQDYPNLSLAELREHLDEGVEVAMIWAQTTDLVIGDGEDMPWYLPEDLQHFKESTEGYAVVMGRTSWEALGDAYRPLPKRENFVVTSNASYDAPGGHVYTNLSEAIGKAAEWMEAHSSAEISNTVWILGGGTVYKQCMDVADRIVITEIDMTAPERFQVFAPEIPEDTFTQNAGEWLTSEKGHAVDDDEPLHYRIVEWTRK</sequence>
<keyword evidence="5" id="KW-0521">NADP</keyword>
<evidence type="ECO:0000259" key="8">
    <source>
        <dbReference type="PROSITE" id="PS51330"/>
    </source>
</evidence>
<name>A0ABR9ZKT6_9CORY</name>
<comment type="pathway">
    <text evidence="1">Cofactor biosynthesis; tetrahydrofolate biosynthesis; 5,6,7,8-tetrahydrofolate from 7,8-dihydrofolate: step 1/1.</text>
</comment>
<dbReference type="InterPro" id="IPR001796">
    <property type="entry name" value="DHFR_dom"/>
</dbReference>